<dbReference type="STRING" id="592015.HMPREF1705_02806"/>
<keyword evidence="1" id="KW-0560">Oxidoreductase</keyword>
<dbReference type="PANTHER" id="PTHR42730">
    <property type="entry name" value="2-OXOGLUTARATE SYNTHASE SUBUNIT KORC"/>
    <property type="match status" value="1"/>
</dbReference>
<evidence type="ECO:0000256" key="1">
    <source>
        <dbReference type="ARBA" id="ARBA00023002"/>
    </source>
</evidence>
<keyword evidence="4" id="KW-1185">Reference proteome</keyword>
<evidence type="ECO:0000313" key="4">
    <source>
        <dbReference type="Proteomes" id="UP000005273"/>
    </source>
</evidence>
<dbReference type="AlphaFoldDB" id="A0A0T5XBJ6"/>
<dbReference type="InterPro" id="IPR002869">
    <property type="entry name" value="Pyrv_flavodox_OxRed_cen"/>
</dbReference>
<dbReference type="OrthoDB" id="9789125at2"/>
<evidence type="ECO:0000313" key="3">
    <source>
        <dbReference type="EMBL" id="KRT35572.1"/>
    </source>
</evidence>
<dbReference type="GO" id="GO:0016903">
    <property type="term" value="F:oxidoreductase activity, acting on the aldehyde or oxo group of donors"/>
    <property type="evidence" value="ECO:0007669"/>
    <property type="project" value="InterPro"/>
</dbReference>
<proteinExistence type="predicted"/>
<dbReference type="EMBL" id="ACJX03000001">
    <property type="protein sequence ID" value="KRT35572.1"/>
    <property type="molecule type" value="Genomic_DNA"/>
</dbReference>
<reference evidence="4" key="1">
    <citation type="submission" date="2012-09" db="EMBL/GenBank/DDBJ databases">
        <authorList>
            <person name="Weinstock G."/>
            <person name="Sodergren E."/>
            <person name="Clifton S."/>
            <person name="Fulton L."/>
            <person name="Fulton B."/>
            <person name="Courtney L."/>
            <person name="Fronick C."/>
            <person name="Harrison M."/>
            <person name="Strong C."/>
            <person name="Farmer C."/>
            <person name="Delehaunty K."/>
            <person name="Markovic C."/>
            <person name="Hall O."/>
            <person name="Minx P."/>
            <person name="Tomlinson C."/>
            <person name="Mitreva M."/>
            <person name="Nelson J."/>
            <person name="Hou S."/>
            <person name="Wollam A."/>
            <person name="Pepin K.H."/>
            <person name="Johnson M."/>
            <person name="Bhonagiri V."/>
            <person name="Nash W.E."/>
            <person name="Suruliraj S."/>
            <person name="Warren W."/>
            <person name="Chinwalla A."/>
            <person name="Mardis E.R."/>
            <person name="Wilson R.K."/>
        </authorList>
    </citation>
    <scope>NUCLEOTIDE SEQUENCE [LARGE SCALE GENOMIC DNA]</scope>
    <source>
        <strain evidence="4">OS1</strain>
    </source>
</reference>
<dbReference type="RefSeq" id="WP_009201723.1">
    <property type="nucleotide sequence ID" value="NZ_ACJX03000001.1"/>
</dbReference>
<gene>
    <name evidence="3" type="ORF">HMPREF1705_02806</name>
</gene>
<evidence type="ECO:0000259" key="2">
    <source>
        <dbReference type="Pfam" id="PF01558"/>
    </source>
</evidence>
<organism evidence="3 4">
    <name type="scientific">Acetomicrobium hydrogeniformans ATCC BAA-1850</name>
    <dbReference type="NCBI Taxonomy" id="592015"/>
    <lineage>
        <taxon>Bacteria</taxon>
        <taxon>Thermotogati</taxon>
        <taxon>Synergistota</taxon>
        <taxon>Synergistia</taxon>
        <taxon>Synergistales</taxon>
        <taxon>Acetomicrobiaceae</taxon>
        <taxon>Acetomicrobium</taxon>
    </lineage>
</organism>
<dbReference type="InterPro" id="IPR052554">
    <property type="entry name" value="2-oxoglutarate_synth_KorC"/>
</dbReference>
<dbReference type="SUPFAM" id="SSF53323">
    <property type="entry name" value="Pyruvate-ferredoxin oxidoreductase, PFOR, domain III"/>
    <property type="match status" value="1"/>
</dbReference>
<protein>
    <submittedName>
        <fullName evidence="3">2-oxoacid:ferredoxin/flavodoxin oxidoreductase, gamma subunit</fullName>
    </submittedName>
</protein>
<sequence length="181" mass="19123">MKYEVIFAGIGGQGVILAGTLLGEAAVASGLKASQTQAYGVSARGGFTKTDVVISDGEILFPYALSPDIVVILAEEALVRYLDIENKNCKVVYDSGLIDASKYKLDSRFVGFPITKTAIEMGSSRSANVLSLGIVASSLKAISTEALFQTLAEAFSPKIRDINAKILQKGIDVGNEIISSR</sequence>
<dbReference type="eggNOG" id="COG1014">
    <property type="taxonomic scope" value="Bacteria"/>
</dbReference>
<dbReference type="PANTHER" id="PTHR42730:SF1">
    <property type="entry name" value="2-OXOGLUTARATE SYNTHASE SUBUNIT KORC"/>
    <property type="match status" value="1"/>
</dbReference>
<accession>A0A0T5XBJ6</accession>
<comment type="caution">
    <text evidence="3">The sequence shown here is derived from an EMBL/GenBank/DDBJ whole genome shotgun (WGS) entry which is preliminary data.</text>
</comment>
<dbReference type="Proteomes" id="UP000005273">
    <property type="component" value="Unassembled WGS sequence"/>
</dbReference>
<dbReference type="Gene3D" id="3.40.920.10">
    <property type="entry name" value="Pyruvate-ferredoxin oxidoreductase, PFOR, domain III"/>
    <property type="match status" value="1"/>
</dbReference>
<dbReference type="InterPro" id="IPR019752">
    <property type="entry name" value="Pyrv/ketoisovalerate_OxRed_cat"/>
</dbReference>
<name>A0A0T5XBJ6_9BACT</name>
<dbReference type="Pfam" id="PF01558">
    <property type="entry name" value="POR"/>
    <property type="match status" value="1"/>
</dbReference>
<feature type="domain" description="Pyruvate/ketoisovalerate oxidoreductase catalytic" evidence="2">
    <location>
        <begin position="11"/>
        <end position="171"/>
    </location>
</feature>